<accession>A0A2A9M893</accession>
<feature type="region of interest" description="Disordered" evidence="2">
    <location>
        <begin position="1214"/>
        <end position="1343"/>
    </location>
</feature>
<feature type="region of interest" description="Disordered" evidence="2">
    <location>
        <begin position="659"/>
        <end position="765"/>
    </location>
</feature>
<dbReference type="GeneID" id="40306890"/>
<feature type="region of interest" description="Disordered" evidence="2">
    <location>
        <begin position="778"/>
        <end position="856"/>
    </location>
</feature>
<feature type="compositionally biased region" description="Low complexity" evidence="2">
    <location>
        <begin position="253"/>
        <end position="281"/>
    </location>
</feature>
<feature type="region of interest" description="Disordered" evidence="2">
    <location>
        <begin position="955"/>
        <end position="1052"/>
    </location>
</feature>
<keyword evidence="1" id="KW-0539">Nucleus</keyword>
<reference evidence="5 6" key="1">
    <citation type="submission" date="2017-09" db="EMBL/GenBank/DDBJ databases">
        <title>Genome sequencing of Besnoitia besnoiti strain Bb-Ger1.</title>
        <authorList>
            <person name="Schares G."/>
            <person name="Venepally P."/>
            <person name="Lorenzi H.A."/>
        </authorList>
    </citation>
    <scope>NUCLEOTIDE SEQUENCE [LARGE SCALE GENOMIC DNA]</scope>
    <source>
        <strain evidence="5 6">Bb-Ger1</strain>
    </source>
</reference>
<feature type="region of interest" description="Disordered" evidence="2">
    <location>
        <begin position="603"/>
        <end position="638"/>
    </location>
</feature>
<feature type="compositionally biased region" description="Basic and acidic residues" evidence="2">
    <location>
        <begin position="1512"/>
        <end position="1530"/>
    </location>
</feature>
<feature type="region of interest" description="Disordered" evidence="2">
    <location>
        <begin position="515"/>
        <end position="535"/>
    </location>
</feature>
<evidence type="ECO:0000259" key="4">
    <source>
        <dbReference type="PROSITE" id="PS51294"/>
    </source>
</evidence>
<feature type="region of interest" description="Disordered" evidence="2">
    <location>
        <begin position="66"/>
        <end position="309"/>
    </location>
</feature>
<keyword evidence="6" id="KW-1185">Reference proteome</keyword>
<feature type="region of interest" description="Disordered" evidence="2">
    <location>
        <begin position="1635"/>
        <end position="1682"/>
    </location>
</feature>
<name>A0A2A9M893_BESBE</name>
<feature type="compositionally biased region" description="Basic and acidic residues" evidence="2">
    <location>
        <begin position="433"/>
        <end position="450"/>
    </location>
</feature>
<dbReference type="STRING" id="94643.A0A2A9M893"/>
<organism evidence="5 6">
    <name type="scientific">Besnoitia besnoiti</name>
    <name type="common">Apicomplexan protozoan</name>
    <dbReference type="NCBI Taxonomy" id="94643"/>
    <lineage>
        <taxon>Eukaryota</taxon>
        <taxon>Sar</taxon>
        <taxon>Alveolata</taxon>
        <taxon>Apicomplexa</taxon>
        <taxon>Conoidasida</taxon>
        <taxon>Coccidia</taxon>
        <taxon>Eucoccidiorida</taxon>
        <taxon>Eimeriorina</taxon>
        <taxon>Sarcocystidae</taxon>
        <taxon>Besnoitia</taxon>
    </lineage>
</organism>
<dbReference type="VEuPathDB" id="ToxoDB:BESB_018290"/>
<feature type="compositionally biased region" description="Basic and acidic residues" evidence="2">
    <location>
        <begin position="1833"/>
        <end position="1873"/>
    </location>
</feature>
<feature type="compositionally biased region" description="Acidic residues" evidence="2">
    <location>
        <begin position="1795"/>
        <end position="1805"/>
    </location>
</feature>
<evidence type="ECO:0000259" key="3">
    <source>
        <dbReference type="PROSITE" id="PS50090"/>
    </source>
</evidence>
<evidence type="ECO:0000256" key="2">
    <source>
        <dbReference type="SAM" id="MobiDB-lite"/>
    </source>
</evidence>
<feature type="region of interest" description="Disordered" evidence="2">
    <location>
        <begin position="1452"/>
        <end position="1617"/>
    </location>
</feature>
<feature type="compositionally biased region" description="Basic and acidic residues" evidence="2">
    <location>
        <begin position="1475"/>
        <end position="1496"/>
    </location>
</feature>
<feature type="compositionally biased region" description="Basic and acidic residues" evidence="2">
    <location>
        <begin position="394"/>
        <end position="404"/>
    </location>
</feature>
<dbReference type="PANTHER" id="PTHR46734:SF1">
    <property type="entry name" value="TELOMERIC REPEAT-BINDING FACTOR 1"/>
    <property type="match status" value="1"/>
</dbReference>
<protein>
    <submittedName>
        <fullName evidence="5">Uncharacterized protein</fullName>
    </submittedName>
</protein>
<sequence>MQVVQGLPQRREGAEGRGGRKKSLAGAAGGSDEATTVQLPPTKRGVKKAGGLSSLLLLHQHEAFAEMNGDPGAQETVARFAETEENRDGERAANTAHGAKPGALSDNDAERAQTGGAGPSAERAAEEDDDKLQVLPTPRVAEEEAAGERGNPASLEDAAAPGAFPDLSDERGESAEAETGNSQKRRKTANGVCRASPPAAQQEAPAERQDTLSCDAETQHAPPAPPSPTASVALSPSPMLPSQPAASPPPLSPLQIASPSHTGPSASASSPDSQVSPSQAPREASAQGDARRGASPGPEVDAEAPFFGESFSQSWSKTRLVFALPRRPPVRPSPPPSVACLMSETQASALLASPAFWADFQQHVARLCAPDNPADGPPRARGHSELETAADPHGVARPEKKGEGADEGDERTNVRRHSGNSREGDAATAPGTVDKDGEKVNGDVAARRPLLEAAKGPTGEEGRENGGTGVQGDEPQARGLSPRSFSVSSVSASPLSSRCVFSPLPAASSLDIASSAETEKPFSHTQARESQLADAHIESLPPRMRSEKPVRAADESACAFRGRALHELAVGALKAVCSAFAQGTGGLVRESLAAELAPLARASSASGAASSPKTASASCGTSQRRREAELRDAAEAAQAQRQSLASHLRLLALEFRAQERDAAESRRRPLDAEAGEDAPRAHTENQQTRENPSGEAEGGSSEETEGDTQTSPRAGGGPLPPAGLRSRCSLGEAASERPPSEAVGGRSLPEGSAPPSVSDRRGDHDGVRRVARVESFSRPLQSSFVSQVASVSPPAAPQGSSAPTLSPGDADVPGPAASLRSASSEARSSPWRARDDAETCEAPASGGPRPRRAPTSNLWCRSYVGRRAGLYEVSLAAEGETAYRGFPLWKVLACELGKISFAASPRGGGSGSPRACDGREALRGSTALVQNTVKLLEIAVARSDAFRLYATASSGAPACNSQSSGARQRERDAASRSGGRPRDGRGGAVSARKKRKGQRDPRQEAAAHSAGLDEDAETEADEEATGWSASASAESEGECESRSNDGNAPPRSATFFLPSPPFLRASLFALLQPFLSPLAAHETPSSLADFFAALRAWLRATAAAPAFAGDAGLAAKRELVETPEGLKLSDAQMATAVDVNGVEDVTKREDGGEAEKTLELWMSRREAERTACQLERARVQLLEDVRSCAAILARVQEGVLDVNALCQGVEERADDLEGSADGRQEAETESSSRPAHRRAEVESTGRANGAALRREPRHRAKRWGCAETRLETQSEDEDPRAGRAAGAELAAKKLRSRATAAVASGRGKGAERGGGRLPRPESLPRPRQNPPVTKEQASPIAEANVSQDEALTLEAGEPAPAGADASSPHSFSQHASANINHAFLLVARDLLLTEALLRLSVFAQSPADCPPEGELVLKQIERTVEAGDGDDALLSVLQFCRDLEEHRLATEFLQQKRASPRPSQSSADGQAAKAEGARGREKDDKLAGMKDCASQHDDEEEQDGSGLEEGETERAAHEATSHDAQAEEGRLVLGGVAGAAGDRQGESDEQSMHQGGARGSGANAGRLETHAAKHEEDSMESGRSRRRRASLSVLLDDSQAPSFAPESVWSSGCREPAPRASLSLRCSLELDRWRPQEPAQVARERGNEGSAEALRGLSEDAAGGRRRGGRVGASSDAGRCNGDDSRSALALSFCRRDRRPQRGDAPGLRPVALQPVWLARYSALFQRLFFQAARHLAGFVALVNQGGLPETYLASWYGHWVGLRSYHEMFAQLAHERRALDAALQQFAQALPAQDEAEMTEEDDVGGVTREGAKSPQALDCEGATGRRRTRSQMRDEAARSEAARGKEKTGRKGRDARSKASARGRSDEGAGDKRRRNRRGTRLSPVRQQERQTRRKRGEPGALKREDDVEDVPTQPLRPVKCSVSPWLGGRCYQHRSVSPSLGLRPPSPFCARCVSCVSEGSLREASGLARGRRSEREMSHALRGAGGPEGDVKNARWVLLVPSEADGRRPAAAESPASLAPQLLRSSEGGMVAVCSHGAFPGGEEASARLVERDDKGRGRHVAECKYEVAAAPFFDAPPLHDIHAARCVHAAALHSIPREMAIYSKDERLDPAAAGFFIKKERRCRWSAEETEVFVHAVSEHGIGNWKQISRFYGHRLGGRTNMQLKDKWLNLVKHNHVLEDPETGTWVLRRLT</sequence>
<feature type="domain" description="Myb-like" evidence="3">
    <location>
        <begin position="2121"/>
        <end position="2176"/>
    </location>
</feature>
<feature type="compositionally biased region" description="Low complexity" evidence="2">
    <location>
        <begin position="194"/>
        <end position="204"/>
    </location>
</feature>
<feature type="compositionally biased region" description="Polar residues" evidence="2">
    <location>
        <begin position="955"/>
        <end position="966"/>
    </location>
</feature>
<gene>
    <name evidence="5" type="ORF">BESB_018290</name>
</gene>
<dbReference type="InterPro" id="IPR009057">
    <property type="entry name" value="Homeodomain-like_sf"/>
</dbReference>
<feature type="compositionally biased region" description="Low complexity" evidence="2">
    <location>
        <begin position="603"/>
        <end position="618"/>
    </location>
</feature>
<feature type="compositionally biased region" description="Acidic residues" evidence="2">
    <location>
        <begin position="1012"/>
        <end position="1024"/>
    </location>
</feature>
<feature type="compositionally biased region" description="Low complexity" evidence="2">
    <location>
        <begin position="816"/>
        <end position="831"/>
    </location>
</feature>
<feature type="compositionally biased region" description="Polar residues" evidence="2">
    <location>
        <begin position="1452"/>
        <end position="1468"/>
    </location>
</feature>
<dbReference type="InterPro" id="IPR001005">
    <property type="entry name" value="SANT/Myb"/>
</dbReference>
<feature type="compositionally biased region" description="Basic and acidic residues" evidence="2">
    <location>
        <begin position="81"/>
        <end position="91"/>
    </location>
</feature>
<evidence type="ECO:0000313" key="6">
    <source>
        <dbReference type="Proteomes" id="UP000224006"/>
    </source>
</evidence>
<evidence type="ECO:0000256" key="1">
    <source>
        <dbReference type="ARBA" id="ARBA00023242"/>
    </source>
</evidence>
<feature type="region of interest" description="Disordered" evidence="2">
    <location>
        <begin position="1969"/>
        <end position="1990"/>
    </location>
</feature>
<feature type="region of interest" description="Disordered" evidence="2">
    <location>
        <begin position="1792"/>
        <end position="1918"/>
    </location>
</feature>
<dbReference type="SUPFAM" id="SSF46689">
    <property type="entry name" value="Homeodomain-like"/>
    <property type="match status" value="1"/>
</dbReference>
<dbReference type="CDD" id="cd11660">
    <property type="entry name" value="SANT_TRF"/>
    <property type="match status" value="1"/>
</dbReference>
<dbReference type="SMART" id="SM00717">
    <property type="entry name" value="SANT"/>
    <property type="match status" value="1"/>
</dbReference>
<dbReference type="PROSITE" id="PS50090">
    <property type="entry name" value="MYB_LIKE"/>
    <property type="match status" value="1"/>
</dbReference>
<feature type="compositionally biased region" description="Basic and acidic residues" evidence="2">
    <location>
        <begin position="659"/>
        <end position="683"/>
    </location>
</feature>
<feature type="region of interest" description="Disordered" evidence="2">
    <location>
        <begin position="1"/>
        <end position="46"/>
    </location>
</feature>
<dbReference type="RefSeq" id="XP_029216520.1">
    <property type="nucleotide sequence ID" value="XM_029360544.1"/>
</dbReference>
<dbReference type="InterPro" id="IPR017930">
    <property type="entry name" value="Myb_dom"/>
</dbReference>
<feature type="compositionally biased region" description="Basic and acidic residues" evidence="2">
    <location>
        <begin position="1567"/>
        <end position="1583"/>
    </location>
</feature>
<feature type="domain" description="HTH myb-type" evidence="4">
    <location>
        <begin position="2121"/>
        <end position="2180"/>
    </location>
</feature>
<dbReference type="KEGG" id="bbes:BESB_018290"/>
<dbReference type="Pfam" id="PF00249">
    <property type="entry name" value="Myb_DNA-binding"/>
    <property type="match status" value="1"/>
</dbReference>
<feature type="compositionally biased region" description="Basic and acidic residues" evidence="2">
    <location>
        <begin position="624"/>
        <end position="634"/>
    </location>
</feature>
<dbReference type="Gene3D" id="1.10.246.220">
    <property type="match status" value="1"/>
</dbReference>
<dbReference type="EMBL" id="NWUJ01000011">
    <property type="protein sequence ID" value="PFH32511.1"/>
    <property type="molecule type" value="Genomic_DNA"/>
</dbReference>
<dbReference type="Proteomes" id="UP000224006">
    <property type="component" value="Chromosome X"/>
</dbReference>
<dbReference type="InterPro" id="IPR052450">
    <property type="entry name" value="TRBD-Containing_Protein"/>
</dbReference>
<feature type="compositionally biased region" description="Basic and acidic residues" evidence="2">
    <location>
        <begin position="1308"/>
        <end position="1324"/>
    </location>
</feature>
<feature type="compositionally biased region" description="Low complexity" evidence="2">
    <location>
        <begin position="781"/>
        <end position="803"/>
    </location>
</feature>
<feature type="compositionally biased region" description="Low complexity" evidence="2">
    <location>
        <begin position="1025"/>
        <end position="1034"/>
    </location>
</feature>
<proteinExistence type="predicted"/>
<dbReference type="PROSITE" id="PS51294">
    <property type="entry name" value="HTH_MYB"/>
    <property type="match status" value="1"/>
</dbReference>
<feature type="compositionally biased region" description="Basic and acidic residues" evidence="2">
    <location>
        <begin position="9"/>
        <end position="18"/>
    </location>
</feature>
<feature type="compositionally biased region" description="Acidic residues" evidence="2">
    <location>
        <begin position="1497"/>
        <end position="1511"/>
    </location>
</feature>
<feature type="region of interest" description="Disordered" evidence="2">
    <location>
        <begin position="368"/>
        <end position="488"/>
    </location>
</feature>
<dbReference type="OrthoDB" id="608866at2759"/>
<feature type="compositionally biased region" description="Basic and acidic residues" evidence="2">
    <location>
        <begin position="1889"/>
        <end position="1908"/>
    </location>
</feature>
<feature type="compositionally biased region" description="Pro residues" evidence="2">
    <location>
        <begin position="238"/>
        <end position="252"/>
    </location>
</feature>
<feature type="compositionally biased region" description="Basic and acidic residues" evidence="2">
    <location>
        <begin position="967"/>
        <end position="985"/>
    </location>
</feature>
<comment type="caution">
    <text evidence="5">The sequence shown here is derived from an EMBL/GenBank/DDBJ whole genome shotgun (WGS) entry which is preliminary data.</text>
</comment>
<dbReference type="PANTHER" id="PTHR46734">
    <property type="entry name" value="TELOMERIC REPEAT-BINDING FACTOR 1 TERF1"/>
    <property type="match status" value="1"/>
</dbReference>
<evidence type="ECO:0000313" key="5">
    <source>
        <dbReference type="EMBL" id="PFH32511.1"/>
    </source>
</evidence>